<dbReference type="CDD" id="cd07247">
    <property type="entry name" value="SgaA_N_like"/>
    <property type="match status" value="2"/>
</dbReference>
<gene>
    <name evidence="2" type="ORF">ABIE08_001098</name>
</gene>
<evidence type="ECO:0000259" key="1">
    <source>
        <dbReference type="PROSITE" id="PS51819"/>
    </source>
</evidence>
<evidence type="ECO:0000313" key="2">
    <source>
        <dbReference type="EMBL" id="MET4633185.1"/>
    </source>
</evidence>
<dbReference type="InterPro" id="IPR029068">
    <property type="entry name" value="Glyas_Bleomycin-R_OHBP_Dase"/>
</dbReference>
<accession>A0ABV2QW09</accession>
<keyword evidence="2" id="KW-0456">Lyase</keyword>
<name>A0ABV2QW09_9HYPH</name>
<reference evidence="2 3" key="1">
    <citation type="submission" date="2024-06" db="EMBL/GenBank/DDBJ databases">
        <title>Sorghum-associated microbial communities from plants grown in Nebraska, USA.</title>
        <authorList>
            <person name="Schachtman D."/>
        </authorList>
    </citation>
    <scope>NUCLEOTIDE SEQUENCE [LARGE SCALE GENOMIC DNA]</scope>
    <source>
        <strain evidence="2 3">3207</strain>
    </source>
</reference>
<dbReference type="GO" id="GO:0016829">
    <property type="term" value="F:lyase activity"/>
    <property type="evidence" value="ECO:0007669"/>
    <property type="project" value="UniProtKB-KW"/>
</dbReference>
<dbReference type="EMBL" id="JBEPSM010000001">
    <property type="protein sequence ID" value="MET4633185.1"/>
    <property type="molecule type" value="Genomic_DNA"/>
</dbReference>
<feature type="domain" description="VOC" evidence="1">
    <location>
        <begin position="141"/>
        <end position="258"/>
    </location>
</feature>
<dbReference type="PANTHER" id="PTHR33993:SF14">
    <property type="entry name" value="GB|AAF24581.1"/>
    <property type="match status" value="1"/>
</dbReference>
<dbReference type="InterPro" id="IPR037523">
    <property type="entry name" value="VOC_core"/>
</dbReference>
<dbReference type="PANTHER" id="PTHR33993">
    <property type="entry name" value="GLYOXALASE-RELATED"/>
    <property type="match status" value="1"/>
</dbReference>
<organism evidence="2 3">
    <name type="scientific">Kaistia defluvii</name>
    <dbReference type="NCBI Taxonomy" id="410841"/>
    <lineage>
        <taxon>Bacteria</taxon>
        <taxon>Pseudomonadati</taxon>
        <taxon>Pseudomonadota</taxon>
        <taxon>Alphaproteobacteria</taxon>
        <taxon>Hyphomicrobiales</taxon>
        <taxon>Kaistiaceae</taxon>
        <taxon>Kaistia</taxon>
    </lineage>
</organism>
<comment type="caution">
    <text evidence="2">The sequence shown here is derived from an EMBL/GenBank/DDBJ whole genome shotgun (WGS) entry which is preliminary data.</text>
</comment>
<dbReference type="Gene3D" id="3.10.180.10">
    <property type="entry name" value="2,3-Dihydroxybiphenyl 1,2-Dioxygenase, domain 1"/>
    <property type="match status" value="2"/>
</dbReference>
<evidence type="ECO:0000313" key="3">
    <source>
        <dbReference type="Proteomes" id="UP001549321"/>
    </source>
</evidence>
<keyword evidence="3" id="KW-1185">Reference proteome</keyword>
<dbReference type="InterPro" id="IPR004360">
    <property type="entry name" value="Glyas_Fos-R_dOase_dom"/>
</dbReference>
<dbReference type="InterPro" id="IPR052164">
    <property type="entry name" value="Anthracycline_SecMetBiosynth"/>
</dbReference>
<dbReference type="PROSITE" id="PS51819">
    <property type="entry name" value="VOC"/>
    <property type="match status" value="2"/>
</dbReference>
<dbReference type="Proteomes" id="UP001549321">
    <property type="component" value="Unassembled WGS sequence"/>
</dbReference>
<dbReference type="Pfam" id="PF00903">
    <property type="entry name" value="Glyoxalase"/>
    <property type="match status" value="2"/>
</dbReference>
<protein>
    <submittedName>
        <fullName evidence="2">Enzyme related to lactoylglutathione lyase</fullName>
    </submittedName>
</protein>
<proteinExistence type="predicted"/>
<dbReference type="SUPFAM" id="SSF54593">
    <property type="entry name" value="Glyoxalase/Bleomycin resistance protein/Dihydroxybiphenyl dioxygenase"/>
    <property type="match status" value="2"/>
</dbReference>
<feature type="domain" description="VOC" evidence="1">
    <location>
        <begin position="7"/>
        <end position="124"/>
    </location>
</feature>
<sequence>MTDLASRFVWYELMTTDTASARLFYGSVVGWGTRDASQPGMTYTLFTVGESPVAGLMDLPEQARQMGSPPSWLGYISVADVDAAAAKTARLGGAVHVQPADIPQVGRFAVVSDPQKCVITLFSPLPMPSPPQDPAPGTPGYVGWHELCATDWQKAFEFYAAMFGWQKGEPVDMGEMGIYQLFTTAGGSMPIGGMFNKPPSMPMPFWLFYFNVDDIDAALTRVQNGGGKLLNGPMQVPGGDWIVQCLDPQGAMFALLGKRA</sequence>